<organism evidence="2 3">
    <name type="scientific">Halteria grandinella</name>
    <dbReference type="NCBI Taxonomy" id="5974"/>
    <lineage>
        <taxon>Eukaryota</taxon>
        <taxon>Sar</taxon>
        <taxon>Alveolata</taxon>
        <taxon>Ciliophora</taxon>
        <taxon>Intramacronucleata</taxon>
        <taxon>Spirotrichea</taxon>
        <taxon>Stichotrichia</taxon>
        <taxon>Sporadotrichida</taxon>
        <taxon>Halteriidae</taxon>
        <taxon>Halteria</taxon>
    </lineage>
</organism>
<feature type="transmembrane region" description="Helical" evidence="1">
    <location>
        <begin position="25"/>
        <end position="50"/>
    </location>
</feature>
<accession>A0A8J8NNN5</accession>
<evidence type="ECO:0000256" key="1">
    <source>
        <dbReference type="SAM" id="Phobius"/>
    </source>
</evidence>
<comment type="caution">
    <text evidence="2">The sequence shown here is derived from an EMBL/GenBank/DDBJ whole genome shotgun (WGS) entry which is preliminary data.</text>
</comment>
<keyword evidence="1" id="KW-1133">Transmembrane helix</keyword>
<evidence type="ECO:0000313" key="2">
    <source>
        <dbReference type="EMBL" id="TNV77441.1"/>
    </source>
</evidence>
<sequence length="85" mass="9363">MLVTKFNFSSCFLTNRGTCSQQLSIAFSIPSIIASSCFLLYSLIIVIALFSSSLSLVSSTFPSALILLRFSFFLIENFKPASFCL</sequence>
<dbReference type="Proteomes" id="UP000785679">
    <property type="component" value="Unassembled WGS sequence"/>
</dbReference>
<keyword evidence="1" id="KW-0812">Transmembrane</keyword>
<reference evidence="2" key="1">
    <citation type="submission" date="2019-06" db="EMBL/GenBank/DDBJ databases">
        <authorList>
            <person name="Zheng W."/>
        </authorList>
    </citation>
    <scope>NUCLEOTIDE SEQUENCE</scope>
    <source>
        <strain evidence="2">QDHG01</strain>
    </source>
</reference>
<feature type="transmembrane region" description="Helical" evidence="1">
    <location>
        <begin position="56"/>
        <end position="75"/>
    </location>
</feature>
<protein>
    <submittedName>
        <fullName evidence="2">Uncharacterized protein</fullName>
    </submittedName>
</protein>
<keyword evidence="1" id="KW-0472">Membrane</keyword>
<dbReference type="EMBL" id="RRYP01011901">
    <property type="protein sequence ID" value="TNV77441.1"/>
    <property type="molecule type" value="Genomic_DNA"/>
</dbReference>
<dbReference type="AlphaFoldDB" id="A0A8J8NNN5"/>
<keyword evidence="3" id="KW-1185">Reference proteome</keyword>
<gene>
    <name evidence="2" type="ORF">FGO68_gene5620</name>
</gene>
<name>A0A8J8NNN5_HALGN</name>
<proteinExistence type="predicted"/>
<evidence type="ECO:0000313" key="3">
    <source>
        <dbReference type="Proteomes" id="UP000785679"/>
    </source>
</evidence>